<keyword evidence="1" id="KW-0472">Membrane</keyword>
<evidence type="ECO:0000313" key="3">
    <source>
        <dbReference type="Proteomes" id="UP001164693"/>
    </source>
</evidence>
<dbReference type="SUPFAM" id="SSF51735">
    <property type="entry name" value="NAD(P)-binding Rossmann-fold domains"/>
    <property type="match status" value="1"/>
</dbReference>
<dbReference type="Proteomes" id="UP001164693">
    <property type="component" value="Chromosome"/>
</dbReference>
<keyword evidence="1" id="KW-0812">Transmembrane</keyword>
<proteinExistence type="predicted"/>
<organism evidence="2 3">
    <name type="scientific">Jatrophihabitans cynanchi</name>
    <dbReference type="NCBI Taxonomy" id="2944128"/>
    <lineage>
        <taxon>Bacteria</taxon>
        <taxon>Bacillati</taxon>
        <taxon>Actinomycetota</taxon>
        <taxon>Actinomycetes</taxon>
        <taxon>Jatrophihabitantales</taxon>
        <taxon>Jatrophihabitantaceae</taxon>
        <taxon>Jatrophihabitans</taxon>
    </lineage>
</organism>
<keyword evidence="1" id="KW-1133">Transmembrane helix</keyword>
<keyword evidence="3" id="KW-1185">Reference proteome</keyword>
<accession>A0ABY7K448</accession>
<evidence type="ECO:0000313" key="2">
    <source>
        <dbReference type="EMBL" id="WAX58402.1"/>
    </source>
</evidence>
<name>A0ABY7K448_9ACTN</name>
<dbReference type="InterPro" id="IPR036291">
    <property type="entry name" value="NAD(P)-bd_dom_sf"/>
</dbReference>
<sequence>MRSGPGVQRGGVVAKVGDGAVGLLAVLAATQFGAARVIVFSRHEQRQRLATLATTASG</sequence>
<evidence type="ECO:0000256" key="1">
    <source>
        <dbReference type="SAM" id="Phobius"/>
    </source>
</evidence>
<dbReference type="Gene3D" id="3.40.50.720">
    <property type="entry name" value="NAD(P)-binding Rossmann-like Domain"/>
    <property type="match status" value="1"/>
</dbReference>
<gene>
    <name evidence="2" type="ORF">M6B22_06455</name>
</gene>
<reference evidence="2" key="1">
    <citation type="submission" date="2022-05" db="EMBL/GenBank/DDBJ databases">
        <title>Jatrophihabitans sp. SB3-54 whole genome sequence.</title>
        <authorList>
            <person name="Suh M.K."/>
            <person name="Eom M.K."/>
            <person name="Kim J.S."/>
            <person name="Kim H.S."/>
            <person name="Do H.E."/>
            <person name="Shin Y.K."/>
            <person name="Lee J.-S."/>
        </authorList>
    </citation>
    <scope>NUCLEOTIDE SEQUENCE</scope>
    <source>
        <strain evidence="2">SB3-54</strain>
    </source>
</reference>
<feature type="transmembrane region" description="Helical" evidence="1">
    <location>
        <begin position="20"/>
        <end position="39"/>
    </location>
</feature>
<protein>
    <submittedName>
        <fullName evidence="2">Uncharacterized protein</fullName>
    </submittedName>
</protein>
<dbReference type="EMBL" id="CP097463">
    <property type="protein sequence ID" value="WAX58402.1"/>
    <property type="molecule type" value="Genomic_DNA"/>
</dbReference>